<organism evidence="10 11">
    <name type="scientific">Paraburkholderia sejongensis</name>
    <dbReference type="NCBI Taxonomy" id="2886946"/>
    <lineage>
        <taxon>Bacteria</taxon>
        <taxon>Pseudomonadati</taxon>
        <taxon>Pseudomonadota</taxon>
        <taxon>Betaproteobacteria</taxon>
        <taxon>Burkholderiales</taxon>
        <taxon>Burkholderiaceae</taxon>
        <taxon>Paraburkholderia</taxon>
    </lineage>
</organism>
<evidence type="ECO:0000256" key="1">
    <source>
        <dbReference type="ARBA" id="ARBA00005194"/>
    </source>
</evidence>
<dbReference type="InterPro" id="IPR036291">
    <property type="entry name" value="NAD(P)-bd_dom_sf"/>
</dbReference>
<keyword evidence="3" id="KW-0276">Fatty acid metabolism</keyword>
<evidence type="ECO:0000313" key="11">
    <source>
        <dbReference type="Proteomes" id="UP001431019"/>
    </source>
</evidence>
<comment type="similarity">
    <text evidence="8">Belongs to the short-chain dehydrogenases/reductases (SDR) family.</text>
</comment>
<dbReference type="InterPro" id="IPR020904">
    <property type="entry name" value="Sc_DH/Rdtase_CS"/>
</dbReference>
<evidence type="ECO:0000256" key="3">
    <source>
        <dbReference type="ARBA" id="ARBA00022832"/>
    </source>
</evidence>
<keyword evidence="6" id="KW-0443">Lipid metabolism</keyword>
<proteinExistence type="inferred from homology"/>
<dbReference type="PANTHER" id="PTHR43086">
    <property type="entry name" value="VERY-LONG-CHAIN 3-OXOOACYL-COA REDUCTASE"/>
    <property type="match status" value="1"/>
</dbReference>
<evidence type="ECO:0000256" key="4">
    <source>
        <dbReference type="ARBA" id="ARBA00022857"/>
    </source>
</evidence>
<accession>A0ABS8JU09</accession>
<dbReference type="PROSITE" id="PS00061">
    <property type="entry name" value="ADH_SHORT"/>
    <property type="match status" value="1"/>
</dbReference>
<protein>
    <submittedName>
        <fullName evidence="10">SDR family oxidoreductase</fullName>
    </submittedName>
</protein>
<keyword evidence="2" id="KW-0444">Lipid biosynthesis</keyword>
<dbReference type="PRINTS" id="PR00081">
    <property type="entry name" value="GDHRDH"/>
</dbReference>
<feature type="domain" description="Ketoreductase" evidence="9">
    <location>
        <begin position="22"/>
        <end position="164"/>
    </location>
</feature>
<name>A0ABS8JU09_9BURK</name>
<dbReference type="PRINTS" id="PR00080">
    <property type="entry name" value="SDRFAMILY"/>
</dbReference>
<dbReference type="Proteomes" id="UP001431019">
    <property type="component" value="Unassembled WGS sequence"/>
</dbReference>
<evidence type="ECO:0000256" key="7">
    <source>
        <dbReference type="ARBA" id="ARBA00023160"/>
    </source>
</evidence>
<dbReference type="Pfam" id="PF00106">
    <property type="entry name" value="adh_short"/>
    <property type="match status" value="1"/>
</dbReference>
<evidence type="ECO:0000256" key="2">
    <source>
        <dbReference type="ARBA" id="ARBA00022516"/>
    </source>
</evidence>
<evidence type="ECO:0000256" key="6">
    <source>
        <dbReference type="ARBA" id="ARBA00023098"/>
    </source>
</evidence>
<keyword evidence="7" id="KW-0275">Fatty acid biosynthesis</keyword>
<gene>
    <name evidence="10" type="ORF">LJ656_12165</name>
</gene>
<dbReference type="InterPro" id="IPR057326">
    <property type="entry name" value="KR_dom"/>
</dbReference>
<dbReference type="RefSeq" id="WP_230509666.1">
    <property type="nucleotide sequence ID" value="NZ_JAJITD010000005.1"/>
</dbReference>
<comment type="pathway">
    <text evidence="1">Lipid metabolism; fatty acid biosynthesis.</text>
</comment>
<keyword evidence="4" id="KW-0521">NADP</keyword>
<evidence type="ECO:0000259" key="9">
    <source>
        <dbReference type="SMART" id="SM00822"/>
    </source>
</evidence>
<keyword evidence="11" id="KW-1185">Reference proteome</keyword>
<dbReference type="InterPro" id="IPR002347">
    <property type="entry name" value="SDR_fam"/>
</dbReference>
<evidence type="ECO:0000256" key="8">
    <source>
        <dbReference type="RuleBase" id="RU000363"/>
    </source>
</evidence>
<dbReference type="SMART" id="SM00822">
    <property type="entry name" value="PKS_KR"/>
    <property type="match status" value="1"/>
</dbReference>
<reference evidence="10 11" key="1">
    <citation type="submission" date="2021-11" db="EMBL/GenBank/DDBJ databases">
        <authorList>
            <person name="Oh E.-T."/>
            <person name="Kim S.-B."/>
        </authorList>
    </citation>
    <scope>NUCLEOTIDE SEQUENCE [LARGE SCALE GENOMIC DNA]</scope>
    <source>
        <strain evidence="10 11">MMS20-SJTR3</strain>
    </source>
</reference>
<sequence>MATQTQQGAHTGKNAGTNAGKGIAVVTGASSGIGAVYADRLARRGYDLLLIARDGNKLASLAARLNESTGRRVATLSADLTVKADVRRVEERLRADREITLLVNNAGVGATAPLLDSDLDQLETMIELNVTALTRLSAAVLPGFIERGAGTLINISSIVALAPELLNGTYSGTKAYVLNLTQSLHHEVGGKGVRLQAVLPGATSTAFWDRAGLAVEHLPAGIVMSADDMVDAALAGLDQGELVTIPSLPDAADWQRFNDARLQLQPNLSRDVPAERYTRAPATV</sequence>
<dbReference type="EMBL" id="JAJITD010000005">
    <property type="protein sequence ID" value="MCC8393349.1"/>
    <property type="molecule type" value="Genomic_DNA"/>
</dbReference>
<comment type="caution">
    <text evidence="10">The sequence shown here is derived from an EMBL/GenBank/DDBJ whole genome shotgun (WGS) entry which is preliminary data.</text>
</comment>
<keyword evidence="5" id="KW-0560">Oxidoreductase</keyword>
<dbReference type="SUPFAM" id="SSF51735">
    <property type="entry name" value="NAD(P)-binding Rossmann-fold domains"/>
    <property type="match status" value="1"/>
</dbReference>
<evidence type="ECO:0000313" key="10">
    <source>
        <dbReference type="EMBL" id="MCC8393349.1"/>
    </source>
</evidence>
<dbReference type="Gene3D" id="3.40.50.720">
    <property type="entry name" value="NAD(P)-binding Rossmann-like Domain"/>
    <property type="match status" value="1"/>
</dbReference>
<evidence type="ECO:0000256" key="5">
    <source>
        <dbReference type="ARBA" id="ARBA00023002"/>
    </source>
</evidence>
<dbReference type="PANTHER" id="PTHR43086:SF2">
    <property type="entry name" value="HYDROXYSTEROID DEHYDROGENASE-LIKE PROTEIN 1"/>
    <property type="match status" value="1"/>
</dbReference>
<dbReference type="PIRSF" id="PIRSF000126">
    <property type="entry name" value="11-beta-HSD1"/>
    <property type="match status" value="1"/>
</dbReference>